<evidence type="ECO:0000313" key="1">
    <source>
        <dbReference type="EMBL" id="MBA2115088.1"/>
    </source>
</evidence>
<dbReference type="Proteomes" id="UP000551616">
    <property type="component" value="Unassembled WGS sequence"/>
</dbReference>
<evidence type="ECO:0000313" key="2">
    <source>
        <dbReference type="Proteomes" id="UP000551616"/>
    </source>
</evidence>
<sequence>MVRRKPRHSNLPYSPQHMKLLENALDSLDRLFDNESTAVDVYTILFATASAMADTDMHELLSSTSNELHRIIRTGPPASQAVRDQALDATDKLRGRLAEVLPFLT</sequence>
<organism evidence="1 2">
    <name type="scientific">Bremerella alba</name>
    <dbReference type="NCBI Taxonomy" id="980252"/>
    <lineage>
        <taxon>Bacteria</taxon>
        <taxon>Pseudomonadati</taxon>
        <taxon>Planctomycetota</taxon>
        <taxon>Planctomycetia</taxon>
        <taxon>Pirellulales</taxon>
        <taxon>Pirellulaceae</taxon>
        <taxon>Bremerella</taxon>
    </lineage>
</organism>
<accession>A0A7V9A788</accession>
<name>A0A7V9A788_9BACT</name>
<dbReference type="AlphaFoldDB" id="A0A7V9A788"/>
<dbReference type="RefSeq" id="WP_207396533.1">
    <property type="nucleotide sequence ID" value="NZ_JABRWO010000005.1"/>
</dbReference>
<comment type="caution">
    <text evidence="1">The sequence shown here is derived from an EMBL/GenBank/DDBJ whole genome shotgun (WGS) entry which is preliminary data.</text>
</comment>
<dbReference type="EMBL" id="JABRWO010000005">
    <property type="protein sequence ID" value="MBA2115088.1"/>
    <property type="molecule type" value="Genomic_DNA"/>
</dbReference>
<gene>
    <name evidence="1" type="ORF">HOV93_22600</name>
</gene>
<keyword evidence="2" id="KW-1185">Reference proteome</keyword>
<protein>
    <submittedName>
        <fullName evidence="1">Uncharacterized protein</fullName>
    </submittedName>
</protein>
<proteinExistence type="predicted"/>
<reference evidence="1 2" key="1">
    <citation type="submission" date="2020-05" db="EMBL/GenBank/DDBJ databases">
        <title>Bremerella alba sp. nov., a novel planctomycete isolated from the surface of the macroalga Fucus spiralis.</title>
        <authorList>
            <person name="Godinho O."/>
            <person name="Botelho R."/>
            <person name="Albuquerque L."/>
            <person name="Wiegand S."/>
            <person name="Da Costa M.S."/>
            <person name="Lobo-Da-Cunha A."/>
            <person name="Jogler C."/>
            <person name="Lage O.M."/>
        </authorList>
    </citation>
    <scope>NUCLEOTIDE SEQUENCE [LARGE SCALE GENOMIC DNA]</scope>
    <source>
        <strain evidence="1 2">FF15</strain>
    </source>
</reference>